<reference evidence="1" key="1">
    <citation type="submission" date="2023-08" db="EMBL/GenBank/DDBJ databases">
        <title>Chromosome-level Genome Assembly of mud carp (Cirrhinus molitorella).</title>
        <authorList>
            <person name="Liu H."/>
        </authorList>
    </citation>
    <scope>NUCLEOTIDE SEQUENCE</scope>
    <source>
        <strain evidence="1">Prfri</strain>
        <tissue evidence="1">Muscle</tissue>
    </source>
</reference>
<accession>A0AA88TUU6</accession>
<evidence type="ECO:0000313" key="2">
    <source>
        <dbReference type="Proteomes" id="UP001187343"/>
    </source>
</evidence>
<proteinExistence type="predicted"/>
<dbReference type="AlphaFoldDB" id="A0AA88TUU6"/>
<protein>
    <submittedName>
        <fullName evidence="1">Uncharacterized protein</fullName>
    </submittedName>
</protein>
<organism evidence="1 2">
    <name type="scientific">Cirrhinus molitorella</name>
    <name type="common">mud carp</name>
    <dbReference type="NCBI Taxonomy" id="172907"/>
    <lineage>
        <taxon>Eukaryota</taxon>
        <taxon>Metazoa</taxon>
        <taxon>Chordata</taxon>
        <taxon>Craniata</taxon>
        <taxon>Vertebrata</taxon>
        <taxon>Euteleostomi</taxon>
        <taxon>Actinopterygii</taxon>
        <taxon>Neopterygii</taxon>
        <taxon>Teleostei</taxon>
        <taxon>Ostariophysi</taxon>
        <taxon>Cypriniformes</taxon>
        <taxon>Cyprinidae</taxon>
        <taxon>Labeoninae</taxon>
        <taxon>Labeonini</taxon>
        <taxon>Cirrhinus</taxon>
    </lineage>
</organism>
<gene>
    <name evidence="1" type="ORF">Q8A67_015008</name>
</gene>
<name>A0AA88TUU6_9TELE</name>
<comment type="caution">
    <text evidence="1">The sequence shown here is derived from an EMBL/GenBank/DDBJ whole genome shotgun (WGS) entry which is preliminary data.</text>
</comment>
<dbReference type="EMBL" id="JAUYZG010000014">
    <property type="protein sequence ID" value="KAK2889633.1"/>
    <property type="molecule type" value="Genomic_DNA"/>
</dbReference>
<sequence length="66" mass="7411">MNERLSTNGRSLLTTSTAEPRMRINRVRVPDTRWRSRWGGRGGGGSEPNSAKPIEDSDQTSPRQDK</sequence>
<evidence type="ECO:0000313" key="1">
    <source>
        <dbReference type="EMBL" id="KAK2889633.1"/>
    </source>
</evidence>
<keyword evidence="2" id="KW-1185">Reference proteome</keyword>
<dbReference type="Proteomes" id="UP001187343">
    <property type="component" value="Unassembled WGS sequence"/>
</dbReference>